<organism evidence="5 6">
    <name type="scientific">Streptomyces venezuelae (strain ATCC 10712 / CBS 650.69 / DSM 40230 / JCM 4526 / NBRC 13096 / PD 04745)</name>
    <dbReference type="NCBI Taxonomy" id="953739"/>
    <lineage>
        <taxon>Bacteria</taxon>
        <taxon>Bacillati</taxon>
        <taxon>Actinomycetota</taxon>
        <taxon>Actinomycetes</taxon>
        <taxon>Kitasatosporales</taxon>
        <taxon>Streptomycetaceae</taxon>
        <taxon>Streptomyces</taxon>
    </lineage>
</organism>
<protein>
    <recommendedName>
        <fullName evidence="4">SGNH hydrolase-type esterase domain-containing protein</fullName>
    </recommendedName>
</protein>
<dbReference type="RefSeq" id="WP_015031785.1">
    <property type="nucleotide sequence ID" value="NC_018750.1"/>
</dbReference>
<dbReference type="eggNOG" id="COG2755">
    <property type="taxonomic scope" value="Bacteria"/>
</dbReference>
<dbReference type="Gene3D" id="2.60.40.10">
    <property type="entry name" value="Immunoglobulins"/>
    <property type="match status" value="1"/>
</dbReference>
<proteinExistence type="inferred from homology"/>
<dbReference type="KEGG" id="sve:SVEN_0579"/>
<dbReference type="STRING" id="953739.SVEN_0579"/>
<gene>
    <name evidence="5" type="ordered locus">SVEN_0579</name>
</gene>
<evidence type="ECO:0000256" key="3">
    <source>
        <dbReference type="SAM" id="MobiDB-lite"/>
    </source>
</evidence>
<evidence type="ECO:0000313" key="5">
    <source>
        <dbReference type="EMBL" id="CCA53866.1"/>
    </source>
</evidence>
<dbReference type="PANTHER" id="PTHR43695:SF1">
    <property type="entry name" value="RHAMNOGALACTURONAN ACETYLESTERASE"/>
    <property type="match status" value="1"/>
</dbReference>
<comment type="similarity">
    <text evidence="1">Belongs to the 'GDSL' lipolytic enzyme family.</text>
</comment>
<keyword evidence="2" id="KW-0378">Hydrolase</keyword>
<dbReference type="InterPro" id="IPR013830">
    <property type="entry name" value="SGNH_hydro"/>
</dbReference>
<dbReference type="eggNOG" id="COG2373">
    <property type="taxonomic scope" value="Bacteria"/>
</dbReference>
<dbReference type="InterPro" id="IPR036514">
    <property type="entry name" value="SGNH_hydro_sf"/>
</dbReference>
<accession>F2R8E8</accession>
<dbReference type="GO" id="GO:0016787">
    <property type="term" value="F:hydrolase activity"/>
    <property type="evidence" value="ECO:0007669"/>
    <property type="project" value="UniProtKB-KW"/>
</dbReference>
<dbReference type="Pfam" id="PF13472">
    <property type="entry name" value="Lipase_GDSL_2"/>
    <property type="match status" value="1"/>
</dbReference>
<feature type="domain" description="SGNH hydrolase-type esterase" evidence="4">
    <location>
        <begin position="46"/>
        <end position="240"/>
    </location>
</feature>
<evidence type="ECO:0000259" key="4">
    <source>
        <dbReference type="Pfam" id="PF13472"/>
    </source>
</evidence>
<dbReference type="InterPro" id="IPR037459">
    <property type="entry name" value="RhgT-like"/>
</dbReference>
<dbReference type="PANTHER" id="PTHR43695">
    <property type="entry name" value="PUTATIVE (AFU_ORTHOLOGUE AFUA_2G17250)-RELATED"/>
    <property type="match status" value="1"/>
</dbReference>
<dbReference type="Proteomes" id="UP000006854">
    <property type="component" value="Chromosome"/>
</dbReference>
<dbReference type="InterPro" id="IPR013783">
    <property type="entry name" value="Ig-like_fold"/>
</dbReference>
<dbReference type="Gene3D" id="3.40.50.1110">
    <property type="entry name" value="SGNH hydrolase"/>
    <property type="match status" value="1"/>
</dbReference>
<sequence length="655" mass="70197">MTPAAAQNSEISASGQVIPPQATESTAAAGTPGDVASGEGRPRILVLGDSTAKVNPKQHPLQGWGQAMTELLAGHTEVLNFALYNASSRSFYTHPFIGVLNQARPGDIALISFGHNDQNMMDPDKYTSPEEFRAYLELFADTLRELGVSPVFVTSLARGTFHADGRVANGLRERADLMVKTAAEVNVPLVDLNRWSEELWQDLGPTATVRLLGWFEPGEHPEHPQGKRDWTHLNARGARAAAAWLLAQVADHDLLTAADLPRRALDALLTEDETGALKTAAAEQEAHLDRVATWLGREPEEPQRKRQWPWRAQPAPEPAPAPQPVTIAAPRAQAIVGPLHALSGTCPADTDALYFFVGSRCLGSTRPGPNGAWSWRLESGWAAGEHTLTVAAGRGQDLTNTATVTFDVVTDVAPPVIESPADGSYTHPRPEFRGTAQKGVRTVHILDDGVRVGASPVGADGRWSWSPPRTWSAGPRRIEAVAWVASNHSEPAAVRIQVHGIPAGHAAEQLRRQADAPFTEGTHRPPLLISSQQNPPACDRLETSNDFPAADWAPITFTVPSSGAAYVTISAALHTTAGPTATVWALWRASGGYTPASPARGLSAHGPSRVYASRRHLLTGMKPGERVTITPQWNINTGTKAQVHFSGGQLLVEPA</sequence>
<dbReference type="AlphaFoldDB" id="F2R8E8"/>
<reference evidence="5 6" key="1">
    <citation type="journal article" date="2011" name="BMC Genomics">
        <title>Genome-wide analysis of the role of GlnR in Streptomyces venezuelae provides new insights into global nitrogen regulation in actinomycetes.</title>
        <authorList>
            <person name="Pullan S.T."/>
            <person name="Bibb M.J."/>
            <person name="Merrick M."/>
        </authorList>
    </citation>
    <scope>NUCLEOTIDE SEQUENCE [LARGE SCALE GENOMIC DNA]</scope>
    <source>
        <strain evidence="5">ATCC 10712</strain>
    </source>
</reference>
<evidence type="ECO:0000256" key="1">
    <source>
        <dbReference type="ARBA" id="ARBA00008668"/>
    </source>
</evidence>
<keyword evidence="6" id="KW-1185">Reference proteome</keyword>
<dbReference type="SUPFAM" id="SSF52266">
    <property type="entry name" value="SGNH hydrolase"/>
    <property type="match status" value="1"/>
</dbReference>
<dbReference type="PATRIC" id="fig|953739.5.peg.761"/>
<dbReference type="OrthoDB" id="9802318at2"/>
<name>F2R8E8_STRVP</name>
<dbReference type="GeneID" id="51861174"/>
<dbReference type="HOGENOM" id="CLU_418511_0_0_11"/>
<dbReference type="EMBL" id="FR845719">
    <property type="protein sequence ID" value="CCA53866.1"/>
    <property type="molecule type" value="Genomic_DNA"/>
</dbReference>
<dbReference type="GO" id="GO:0005975">
    <property type="term" value="P:carbohydrate metabolic process"/>
    <property type="evidence" value="ECO:0007669"/>
    <property type="project" value="UniProtKB-ARBA"/>
</dbReference>
<evidence type="ECO:0000313" key="6">
    <source>
        <dbReference type="Proteomes" id="UP000006854"/>
    </source>
</evidence>
<feature type="region of interest" description="Disordered" evidence="3">
    <location>
        <begin position="296"/>
        <end position="322"/>
    </location>
</feature>
<evidence type="ECO:0000256" key="2">
    <source>
        <dbReference type="ARBA" id="ARBA00022801"/>
    </source>
</evidence>